<gene>
    <name evidence="2" type="ORF">SCF082_LOCUS26838</name>
</gene>
<sequence length="378" mass="42688">MKCSGCFAFLTWRAPALPPEPTPKTSVAYAKDQQKPFRLTIDANSMWRPETQPWDASTPWDGRPIKICPITGRPVEPRPSPDLSCRRVLSPSRFDRFEHHSGATLRKPPMADKAVQAPDPNEALYPASSSFELGVPMTPQKTSKRVCSLVPQEEAARAMKEDLQTGKSSTPAKLETEDEIDLKRLCAAIASFERASEDRQRKALEAIKERIAERIKENALAARNVEQNREGDEREANRVASSTRTESRRMQEWMDRVIAKETAQPGSVGLLRRSPELKIKWKDWVWEIDTGGEDIQLEGIWMPFRPTTIVKIDVNLGGAKHPLGSLEYTTDDTVQEACHDFCKAHRLRPLFEPLLEDYVTQMVENGKSEATLDVIELL</sequence>
<proteinExistence type="predicted"/>
<keyword evidence="3" id="KW-1185">Reference proteome</keyword>
<reference evidence="2 3" key="1">
    <citation type="submission" date="2024-02" db="EMBL/GenBank/DDBJ databases">
        <authorList>
            <person name="Chen Y."/>
            <person name="Shah S."/>
            <person name="Dougan E. K."/>
            <person name="Thang M."/>
            <person name="Chan C."/>
        </authorList>
    </citation>
    <scope>NUCLEOTIDE SEQUENCE [LARGE SCALE GENOMIC DNA]</scope>
</reference>
<evidence type="ECO:0000313" key="2">
    <source>
        <dbReference type="EMBL" id="CAK9048093.1"/>
    </source>
</evidence>
<evidence type="ECO:0000256" key="1">
    <source>
        <dbReference type="SAM" id="MobiDB-lite"/>
    </source>
</evidence>
<name>A0ABP0MAJ1_9DINO</name>
<organism evidence="2 3">
    <name type="scientific">Durusdinium trenchii</name>
    <dbReference type="NCBI Taxonomy" id="1381693"/>
    <lineage>
        <taxon>Eukaryota</taxon>
        <taxon>Sar</taxon>
        <taxon>Alveolata</taxon>
        <taxon>Dinophyceae</taxon>
        <taxon>Suessiales</taxon>
        <taxon>Symbiodiniaceae</taxon>
        <taxon>Durusdinium</taxon>
    </lineage>
</organism>
<feature type="region of interest" description="Disordered" evidence="1">
    <location>
        <begin position="226"/>
        <end position="247"/>
    </location>
</feature>
<feature type="compositionally biased region" description="Basic and acidic residues" evidence="1">
    <location>
        <begin position="226"/>
        <end position="237"/>
    </location>
</feature>
<feature type="region of interest" description="Disordered" evidence="1">
    <location>
        <begin position="99"/>
        <end position="127"/>
    </location>
</feature>
<comment type="caution">
    <text evidence="2">The sequence shown here is derived from an EMBL/GenBank/DDBJ whole genome shotgun (WGS) entry which is preliminary data.</text>
</comment>
<accession>A0ABP0MAJ1</accession>
<evidence type="ECO:0000313" key="3">
    <source>
        <dbReference type="Proteomes" id="UP001642464"/>
    </source>
</evidence>
<protein>
    <submittedName>
        <fullName evidence="2">Uncharacterized protein</fullName>
    </submittedName>
</protein>
<dbReference type="EMBL" id="CAXAMM010020546">
    <property type="protein sequence ID" value="CAK9048093.1"/>
    <property type="molecule type" value="Genomic_DNA"/>
</dbReference>
<dbReference type="Proteomes" id="UP001642464">
    <property type="component" value="Unassembled WGS sequence"/>
</dbReference>